<evidence type="ECO:0000313" key="1">
    <source>
        <dbReference type="EMBL" id="MER7187764.1"/>
    </source>
</evidence>
<dbReference type="EMBL" id="JBEPEK010000905">
    <property type="protein sequence ID" value="MER7187764.1"/>
    <property type="molecule type" value="Genomic_DNA"/>
</dbReference>
<protein>
    <submittedName>
        <fullName evidence="1">Uncharacterized protein</fullName>
    </submittedName>
</protein>
<accession>A0ABV1XFE8</accession>
<reference evidence="1 2" key="1">
    <citation type="submission" date="2024-06" db="EMBL/GenBank/DDBJ databases">
        <title>The Natural Products Discovery Center: Release of the First 8490 Sequenced Strains for Exploring Actinobacteria Biosynthetic Diversity.</title>
        <authorList>
            <person name="Kalkreuter E."/>
            <person name="Kautsar S.A."/>
            <person name="Yang D."/>
            <person name="Bader C.D."/>
            <person name="Teijaro C.N."/>
            <person name="Fluegel L."/>
            <person name="Davis C.M."/>
            <person name="Simpson J.R."/>
            <person name="Lauterbach L."/>
            <person name="Steele A.D."/>
            <person name="Gui C."/>
            <person name="Meng S."/>
            <person name="Li G."/>
            <person name="Viehrig K."/>
            <person name="Ye F."/>
            <person name="Su P."/>
            <person name="Kiefer A.F."/>
            <person name="Nichols A."/>
            <person name="Cepeda A.J."/>
            <person name="Yan W."/>
            <person name="Fan B."/>
            <person name="Jiang Y."/>
            <person name="Adhikari A."/>
            <person name="Zheng C.-J."/>
            <person name="Schuster L."/>
            <person name="Cowan T.M."/>
            <person name="Smanski M.J."/>
            <person name="Chevrette M.G."/>
            <person name="De Carvalho L.P.S."/>
            <person name="Shen B."/>
        </authorList>
    </citation>
    <scope>NUCLEOTIDE SEQUENCE [LARGE SCALE GENOMIC DNA]</scope>
    <source>
        <strain evidence="1 2">NPDC000234</strain>
    </source>
</reference>
<organism evidence="1 2">
    <name type="scientific">Streptomyces hyaluromycini</name>
    <dbReference type="NCBI Taxonomy" id="1377993"/>
    <lineage>
        <taxon>Bacteria</taxon>
        <taxon>Bacillati</taxon>
        <taxon>Actinomycetota</taxon>
        <taxon>Actinomycetes</taxon>
        <taxon>Kitasatosporales</taxon>
        <taxon>Streptomycetaceae</taxon>
        <taxon>Streptomyces</taxon>
    </lineage>
</organism>
<name>A0ABV1XFE8_9ACTN</name>
<sequence length="207" mass="21881">MKQLDAAEAAVAETLGYVFRQYPHCGRRAGLPGFAARLPAAGERSVSDLTRMRAVLLDRLAATPAGTDPDLRADLHAAAAFLALERYEVEQLGLVSPGPQDQLAEADVAVYFDPARPGDARIEELAAHLAALPGFLRRSAGRLGGSLPVGVRIRCVEQAALQAARIRETVRAAVRSLPPERTAELAAVAEPAAAACEEFGAEHAADR</sequence>
<comment type="caution">
    <text evidence="1">The sequence shown here is derived from an EMBL/GenBank/DDBJ whole genome shotgun (WGS) entry which is preliminary data.</text>
</comment>
<feature type="non-terminal residue" evidence="1">
    <location>
        <position position="207"/>
    </location>
</feature>
<keyword evidence="2" id="KW-1185">Reference proteome</keyword>
<dbReference type="RefSeq" id="WP_350792420.1">
    <property type="nucleotide sequence ID" value="NZ_JBEPEK010000905.1"/>
</dbReference>
<evidence type="ECO:0000313" key="2">
    <source>
        <dbReference type="Proteomes" id="UP001474181"/>
    </source>
</evidence>
<gene>
    <name evidence="1" type="ORF">ABT404_51325</name>
</gene>
<dbReference type="Proteomes" id="UP001474181">
    <property type="component" value="Unassembled WGS sequence"/>
</dbReference>
<proteinExistence type="predicted"/>